<keyword evidence="5" id="KW-1185">Reference proteome</keyword>
<comment type="caution">
    <text evidence="4">The sequence shown here is derived from an EMBL/GenBank/DDBJ whole genome shotgun (WGS) entry which is preliminary data.</text>
</comment>
<dbReference type="PANTHER" id="PTHR43080">
    <property type="entry name" value="CBS DOMAIN-CONTAINING PROTEIN CBSX3, MITOCHONDRIAL"/>
    <property type="match status" value="1"/>
</dbReference>
<dbReference type="InterPro" id="IPR046342">
    <property type="entry name" value="CBS_dom_sf"/>
</dbReference>
<evidence type="ECO:0000313" key="4">
    <source>
        <dbReference type="EMBL" id="ENO15244.1"/>
    </source>
</evidence>
<dbReference type="SUPFAM" id="SSF54631">
    <property type="entry name" value="CBS-domain pair"/>
    <property type="match status" value="1"/>
</dbReference>
<protein>
    <submittedName>
        <fullName evidence="4">CBS domain-containing protein</fullName>
    </submittedName>
</protein>
<dbReference type="PATRIC" id="fig|626887.3.peg.1561"/>
<name>N6W504_9GAMM</name>
<proteinExistence type="predicted"/>
<gene>
    <name evidence="4" type="ORF">J057_07836</name>
</gene>
<dbReference type="Gene3D" id="3.10.580.10">
    <property type="entry name" value="CBS-domain"/>
    <property type="match status" value="2"/>
</dbReference>
<sequence>MRTVADLMTKYVPTLRADDYLTRAVDQLLSIGFTGLPVVDEQRRLVGFLSEQDCIRTLASSSYHCESWVRISDIMSKDPLFVSPDLSEMEIATLFGKAKPKVYPVVDEDRRVLGVITRSRVMEALNHQLKTCRVA</sequence>
<dbReference type="EMBL" id="APLQ01000011">
    <property type="protein sequence ID" value="ENO15244.1"/>
    <property type="molecule type" value="Genomic_DNA"/>
</dbReference>
<dbReference type="PROSITE" id="PS51371">
    <property type="entry name" value="CBS"/>
    <property type="match status" value="2"/>
</dbReference>
<evidence type="ECO:0000313" key="5">
    <source>
        <dbReference type="Proteomes" id="UP000013165"/>
    </source>
</evidence>
<dbReference type="SMART" id="SM00116">
    <property type="entry name" value="CBS"/>
    <property type="match status" value="2"/>
</dbReference>
<dbReference type="AlphaFoldDB" id="N6W504"/>
<dbReference type="HOGENOM" id="CLU_040681_9_2_6"/>
<feature type="domain" description="CBS" evidence="3">
    <location>
        <begin position="8"/>
        <end position="67"/>
    </location>
</feature>
<dbReference type="eggNOG" id="COG0517">
    <property type="taxonomic scope" value="Bacteria"/>
</dbReference>
<feature type="domain" description="CBS" evidence="3">
    <location>
        <begin position="75"/>
        <end position="131"/>
    </location>
</feature>
<organism evidence="4 5">
    <name type="scientific">Marinobacter nanhaiticus D15-8W</name>
    <dbReference type="NCBI Taxonomy" id="626887"/>
    <lineage>
        <taxon>Bacteria</taxon>
        <taxon>Pseudomonadati</taxon>
        <taxon>Pseudomonadota</taxon>
        <taxon>Gammaproteobacteria</taxon>
        <taxon>Pseudomonadales</taxon>
        <taxon>Marinobacteraceae</taxon>
        <taxon>Marinobacter</taxon>
    </lineage>
</organism>
<dbReference type="InterPro" id="IPR000644">
    <property type="entry name" value="CBS_dom"/>
</dbReference>
<dbReference type="RefSeq" id="WP_004579540.1">
    <property type="nucleotide sequence ID" value="NZ_AP028878.1"/>
</dbReference>
<dbReference type="OrthoDB" id="9790355at2"/>
<dbReference type="CDD" id="cd04629">
    <property type="entry name" value="CBS_pair_bac"/>
    <property type="match status" value="1"/>
</dbReference>
<dbReference type="STRING" id="626887.J057_07836"/>
<dbReference type="InterPro" id="IPR044729">
    <property type="entry name" value="CBS_bac"/>
</dbReference>
<dbReference type="Proteomes" id="UP000013165">
    <property type="component" value="Unassembled WGS sequence"/>
</dbReference>
<keyword evidence="1 2" id="KW-0129">CBS domain</keyword>
<evidence type="ECO:0000256" key="1">
    <source>
        <dbReference type="ARBA" id="ARBA00023122"/>
    </source>
</evidence>
<dbReference type="PANTHER" id="PTHR43080:SF26">
    <property type="entry name" value="REGULATORY PROTEIN"/>
    <property type="match status" value="1"/>
</dbReference>
<accession>N6W504</accession>
<dbReference type="Pfam" id="PF00571">
    <property type="entry name" value="CBS"/>
    <property type="match status" value="2"/>
</dbReference>
<dbReference type="InterPro" id="IPR051257">
    <property type="entry name" value="Diverse_CBS-Domain"/>
</dbReference>
<evidence type="ECO:0000256" key="2">
    <source>
        <dbReference type="PROSITE-ProRule" id="PRU00703"/>
    </source>
</evidence>
<evidence type="ECO:0000259" key="3">
    <source>
        <dbReference type="PROSITE" id="PS51371"/>
    </source>
</evidence>
<reference evidence="4 5" key="1">
    <citation type="journal article" date="2013" name="Genome Announc.">
        <title>Genome Sequence of the Polycyclic Aromatic Hydrocarbon-Degrading Bacterium Strain Marinobacter nanhaiticus D15-8WT.</title>
        <authorList>
            <person name="Cui Z."/>
            <person name="Gao W."/>
            <person name="Li Q."/>
            <person name="Xu G."/>
            <person name="Zheng L."/>
        </authorList>
    </citation>
    <scope>NUCLEOTIDE SEQUENCE [LARGE SCALE GENOMIC DNA]</scope>
    <source>
        <strain evidence="4 5">D15-8W</strain>
    </source>
</reference>